<keyword evidence="3" id="KW-1185">Reference proteome</keyword>
<evidence type="ECO:0000256" key="1">
    <source>
        <dbReference type="SAM" id="MobiDB-lite"/>
    </source>
</evidence>
<dbReference type="HOGENOM" id="CLU_1619487_0_0_1"/>
<feature type="compositionally biased region" description="Basic and acidic residues" evidence="1">
    <location>
        <begin position="134"/>
        <end position="148"/>
    </location>
</feature>
<feature type="compositionally biased region" description="Basic and acidic residues" evidence="1">
    <location>
        <begin position="71"/>
        <end position="91"/>
    </location>
</feature>
<evidence type="ECO:0000313" key="3">
    <source>
        <dbReference type="Proteomes" id="UP000017559"/>
    </source>
</evidence>
<name>V2XQQ1_MONRO</name>
<gene>
    <name evidence="2" type="ORF">Moror_5369</name>
</gene>
<sequence>MHVTVILGGTPLKPGDTFQIDSMHAGTNQDGKTWSDFNEELYKKHVTKHFFHFLQTCPEVELVLIKRKQRKESQDDERRNEAVHVTTKEGGPDCNLQHLKRPDKQPEPVKALSQQKKISERMRARLIIYEDSSSEGKAEEKDSDETIRKSLLPLDSSGCSQQTA</sequence>
<proteinExistence type="predicted"/>
<accession>V2XQQ1</accession>
<reference evidence="2 3" key="1">
    <citation type="journal article" date="2014" name="BMC Genomics">
        <title>Genome and secretome analysis of the hemibiotrophic fungal pathogen, Moniliophthora roreri, which causes frosty pod rot disease of cacao: mechanisms of the biotrophic and necrotrophic phases.</title>
        <authorList>
            <person name="Meinhardt L.W."/>
            <person name="Costa G.G.L."/>
            <person name="Thomazella D.P.T."/>
            <person name="Teixeira P.J.P.L."/>
            <person name="Carazzolle M.F."/>
            <person name="Schuster S.C."/>
            <person name="Carlson J.E."/>
            <person name="Guiltinan M.J."/>
            <person name="Mieczkowski P."/>
            <person name="Farmer A."/>
            <person name="Ramaraj T."/>
            <person name="Crozier J."/>
            <person name="Davis R.E."/>
            <person name="Shao J."/>
            <person name="Melnick R.L."/>
            <person name="Pereira G.A.G."/>
            <person name="Bailey B.A."/>
        </authorList>
    </citation>
    <scope>NUCLEOTIDE SEQUENCE [LARGE SCALE GENOMIC DNA]</scope>
    <source>
        <strain evidence="2 3">MCA 2997</strain>
    </source>
</reference>
<dbReference type="Proteomes" id="UP000017559">
    <property type="component" value="Unassembled WGS sequence"/>
</dbReference>
<feature type="region of interest" description="Disordered" evidence="1">
    <location>
        <begin position="68"/>
        <end position="164"/>
    </location>
</feature>
<evidence type="ECO:0000313" key="2">
    <source>
        <dbReference type="EMBL" id="ESK81779.1"/>
    </source>
</evidence>
<comment type="caution">
    <text evidence="2">The sequence shown here is derived from an EMBL/GenBank/DDBJ whole genome shotgun (WGS) entry which is preliminary data.</text>
</comment>
<dbReference type="KEGG" id="mrr:Moror_5369"/>
<dbReference type="AlphaFoldDB" id="V2XQQ1"/>
<organism evidence="2 3">
    <name type="scientific">Moniliophthora roreri (strain MCA 2997)</name>
    <name type="common">Cocoa frosty pod rot fungus</name>
    <name type="synonym">Crinipellis roreri</name>
    <dbReference type="NCBI Taxonomy" id="1381753"/>
    <lineage>
        <taxon>Eukaryota</taxon>
        <taxon>Fungi</taxon>
        <taxon>Dikarya</taxon>
        <taxon>Basidiomycota</taxon>
        <taxon>Agaricomycotina</taxon>
        <taxon>Agaricomycetes</taxon>
        <taxon>Agaricomycetidae</taxon>
        <taxon>Agaricales</taxon>
        <taxon>Marasmiineae</taxon>
        <taxon>Marasmiaceae</taxon>
        <taxon>Moniliophthora</taxon>
    </lineage>
</organism>
<dbReference type="EMBL" id="AWSO01002246">
    <property type="protein sequence ID" value="ESK81779.1"/>
    <property type="molecule type" value="Genomic_DNA"/>
</dbReference>
<protein>
    <submittedName>
        <fullName evidence="2">Uncharacterized protein</fullName>
    </submittedName>
</protein>